<dbReference type="PANTHER" id="PTHR11787">
    <property type="entry name" value="RAB GDP-DISSOCIATION INHIBITOR"/>
    <property type="match status" value="1"/>
</dbReference>
<dbReference type="GO" id="GO:0005634">
    <property type="term" value="C:nucleus"/>
    <property type="evidence" value="ECO:0007669"/>
    <property type="project" value="TreeGrafter"/>
</dbReference>
<reference evidence="4" key="1">
    <citation type="submission" date="2016-06" db="UniProtKB">
        <authorList>
            <consortium name="WormBaseParasite"/>
        </authorList>
    </citation>
    <scope>IDENTIFICATION</scope>
</reference>
<protein>
    <submittedName>
        <fullName evidence="4">START domain-containing protein</fullName>
    </submittedName>
</protein>
<dbReference type="GO" id="GO:0005968">
    <property type="term" value="C:Rab-protein geranylgeranyltransferase complex"/>
    <property type="evidence" value="ECO:0007669"/>
    <property type="project" value="TreeGrafter"/>
</dbReference>
<dbReference type="EMBL" id="UYRT01079865">
    <property type="protein sequence ID" value="VDN21541.1"/>
    <property type="molecule type" value="Genomic_DNA"/>
</dbReference>
<evidence type="ECO:0000313" key="3">
    <source>
        <dbReference type="Proteomes" id="UP000271098"/>
    </source>
</evidence>
<dbReference type="Gene3D" id="3.30.519.10">
    <property type="entry name" value="Guanine Nucleotide Dissociation Inhibitor, domain 2"/>
    <property type="match status" value="2"/>
</dbReference>
<evidence type="ECO:0000313" key="2">
    <source>
        <dbReference type="EMBL" id="VDN21541.1"/>
    </source>
</evidence>
<dbReference type="GO" id="GO:0007264">
    <property type="term" value="P:small GTPase-mediated signal transduction"/>
    <property type="evidence" value="ECO:0007669"/>
    <property type="project" value="InterPro"/>
</dbReference>
<dbReference type="SUPFAM" id="SSF51905">
    <property type="entry name" value="FAD/NAD(P)-binding domain"/>
    <property type="match status" value="1"/>
</dbReference>
<evidence type="ECO:0000256" key="1">
    <source>
        <dbReference type="ARBA" id="ARBA00005593"/>
    </source>
</evidence>
<dbReference type="AlphaFoldDB" id="A0A183DWF7"/>
<dbReference type="Gene3D" id="3.50.50.60">
    <property type="entry name" value="FAD/NAD(P)-binding domain"/>
    <property type="match status" value="1"/>
</dbReference>
<organism evidence="4">
    <name type="scientific">Gongylonema pulchrum</name>
    <dbReference type="NCBI Taxonomy" id="637853"/>
    <lineage>
        <taxon>Eukaryota</taxon>
        <taxon>Metazoa</taxon>
        <taxon>Ecdysozoa</taxon>
        <taxon>Nematoda</taxon>
        <taxon>Chromadorea</taxon>
        <taxon>Rhabditida</taxon>
        <taxon>Spirurina</taxon>
        <taxon>Spiruromorpha</taxon>
        <taxon>Spiruroidea</taxon>
        <taxon>Gongylonematidae</taxon>
        <taxon>Gongylonema</taxon>
    </lineage>
</organism>
<dbReference type="Gene3D" id="1.10.405.10">
    <property type="entry name" value="Guanine Nucleotide Dissociation Inhibitor, domain 1"/>
    <property type="match status" value="1"/>
</dbReference>
<accession>A0A183DWF7</accession>
<comment type="similarity">
    <text evidence="1">Belongs to the Rab GDI family.</text>
</comment>
<reference evidence="2 3" key="2">
    <citation type="submission" date="2018-11" db="EMBL/GenBank/DDBJ databases">
        <authorList>
            <consortium name="Pathogen Informatics"/>
        </authorList>
    </citation>
    <scope>NUCLEOTIDE SEQUENCE [LARGE SCALE GENOMIC DNA]</scope>
</reference>
<sequence length="220" mass="24893">MMELDSCTDTISLWQQTDPDWRKYSLDVLPKVLLGRGDMVKLLCDSGVAKYCEFKCVDRFLSASGSTNPISLKGLIAVCQFLESVGRYSDSPFLWTLYGSGELPQCFCRLCAVFGGTYCLDRQIEGFIISDNRVVAVVTQGQRIDCRYVIASHAYTPQKYIKNLSKKRFNRAVLISEGSILPDPEKEHVRFLALYFPLLACNSADRTENWRLQNRGLFGV</sequence>
<dbReference type="GO" id="GO:0005829">
    <property type="term" value="C:cytosol"/>
    <property type="evidence" value="ECO:0007669"/>
    <property type="project" value="TreeGrafter"/>
</dbReference>
<dbReference type="InterPro" id="IPR018203">
    <property type="entry name" value="GDP_dissociation_inhibitor"/>
</dbReference>
<name>A0A183DWF7_9BILA</name>
<dbReference type="OrthoDB" id="1923006at2759"/>
<dbReference type="WBParaSite" id="GPUH_0001306201-mRNA-1">
    <property type="protein sequence ID" value="GPUH_0001306201-mRNA-1"/>
    <property type="gene ID" value="GPUH_0001306201"/>
</dbReference>
<gene>
    <name evidence="2" type="ORF">GPUH_LOCUS13048</name>
</gene>
<dbReference type="Pfam" id="PF00996">
    <property type="entry name" value="GDI"/>
    <property type="match status" value="2"/>
</dbReference>
<proteinExistence type="inferred from homology"/>
<evidence type="ECO:0000313" key="4">
    <source>
        <dbReference type="WBParaSite" id="GPUH_0001306201-mRNA-1"/>
    </source>
</evidence>
<dbReference type="PRINTS" id="PR00891">
    <property type="entry name" value="RABGDIREP"/>
</dbReference>
<dbReference type="Proteomes" id="UP000271098">
    <property type="component" value="Unassembled WGS sequence"/>
</dbReference>
<dbReference type="PANTHER" id="PTHR11787:SF4">
    <property type="entry name" value="CHM, RAB ESCORT PROTEIN 1"/>
    <property type="match status" value="1"/>
</dbReference>
<dbReference type="GO" id="GO:0005092">
    <property type="term" value="F:GDP-dissociation inhibitor activity"/>
    <property type="evidence" value="ECO:0007669"/>
    <property type="project" value="InterPro"/>
</dbReference>
<keyword evidence="3" id="KW-1185">Reference proteome</keyword>
<dbReference type="GO" id="GO:0016192">
    <property type="term" value="P:vesicle-mediated transport"/>
    <property type="evidence" value="ECO:0007669"/>
    <property type="project" value="TreeGrafter"/>
</dbReference>
<dbReference type="InterPro" id="IPR036188">
    <property type="entry name" value="FAD/NAD-bd_sf"/>
</dbReference>